<dbReference type="EMBL" id="JACXVP010000002">
    <property type="protein sequence ID" value="KAG5622286.1"/>
    <property type="molecule type" value="Genomic_DNA"/>
</dbReference>
<dbReference type="Pfam" id="PF07823">
    <property type="entry name" value="CPDase"/>
    <property type="match status" value="1"/>
</dbReference>
<dbReference type="OrthoDB" id="514292at2759"/>
<dbReference type="SUPFAM" id="SSF55144">
    <property type="entry name" value="LigT-like"/>
    <property type="match status" value="1"/>
</dbReference>
<dbReference type="AlphaFoldDB" id="A0A9J6AC66"/>
<comment type="similarity">
    <text evidence="1">Belongs to the OBAP family.</text>
</comment>
<dbReference type="Gene3D" id="3.90.1140.10">
    <property type="entry name" value="Cyclic phosphodiesterase"/>
    <property type="match status" value="1"/>
</dbReference>
<protein>
    <recommendedName>
        <fullName evidence="4">RNA ligase/cyclic nucleotide phosphodiesterase family protein</fullName>
    </recommendedName>
</protein>
<organism evidence="2 3">
    <name type="scientific">Solanum commersonii</name>
    <name type="common">Commerson's wild potato</name>
    <name type="synonym">Commerson's nightshade</name>
    <dbReference type="NCBI Taxonomy" id="4109"/>
    <lineage>
        <taxon>Eukaryota</taxon>
        <taxon>Viridiplantae</taxon>
        <taxon>Streptophyta</taxon>
        <taxon>Embryophyta</taxon>
        <taxon>Tracheophyta</taxon>
        <taxon>Spermatophyta</taxon>
        <taxon>Magnoliopsida</taxon>
        <taxon>eudicotyledons</taxon>
        <taxon>Gunneridae</taxon>
        <taxon>Pentapetalae</taxon>
        <taxon>asterids</taxon>
        <taxon>lamiids</taxon>
        <taxon>Solanales</taxon>
        <taxon>Solanaceae</taxon>
        <taxon>Solanoideae</taxon>
        <taxon>Solaneae</taxon>
        <taxon>Solanum</taxon>
    </lineage>
</organism>
<dbReference type="FunFam" id="3.90.1140.10:FF:000007">
    <property type="entry name" value="Cyclic phosphodiesterase"/>
    <property type="match status" value="1"/>
</dbReference>
<dbReference type="Proteomes" id="UP000824120">
    <property type="component" value="Chromosome 2"/>
</dbReference>
<evidence type="ECO:0000256" key="1">
    <source>
        <dbReference type="ARBA" id="ARBA00009740"/>
    </source>
</evidence>
<dbReference type="InterPro" id="IPR009097">
    <property type="entry name" value="Cyclic_Pdiesterase"/>
</dbReference>
<dbReference type="PANTHER" id="PTHR31360">
    <property type="match status" value="1"/>
</dbReference>
<dbReference type="Pfam" id="PF06884">
    <property type="entry name" value="DUF1264"/>
    <property type="match status" value="2"/>
</dbReference>
<dbReference type="InterPro" id="IPR010686">
    <property type="entry name" value="OBAP-like"/>
</dbReference>
<evidence type="ECO:0008006" key="4">
    <source>
        <dbReference type="Google" id="ProtNLM"/>
    </source>
</evidence>
<reference evidence="2 3" key="1">
    <citation type="submission" date="2020-09" db="EMBL/GenBank/DDBJ databases">
        <title>De no assembly of potato wild relative species, Solanum commersonii.</title>
        <authorList>
            <person name="Cho K."/>
        </authorList>
    </citation>
    <scope>NUCLEOTIDE SEQUENCE [LARGE SCALE GENOMIC DNA]</scope>
    <source>
        <strain evidence="2">LZ3.2</strain>
        <tissue evidence="2">Leaf</tissue>
    </source>
</reference>
<name>A0A9J6AC66_SOLCO</name>
<accession>A0A9J6AC66</accession>
<gene>
    <name evidence="2" type="ORF">H5410_007504</name>
</gene>
<dbReference type="PANTHER" id="PTHR31360:SF1">
    <property type="entry name" value="OIL BODY-ASSOCIATED PROTEIN 2A"/>
    <property type="match status" value="1"/>
</dbReference>
<evidence type="ECO:0000313" key="2">
    <source>
        <dbReference type="EMBL" id="KAG5622286.1"/>
    </source>
</evidence>
<keyword evidence="3" id="KW-1185">Reference proteome</keyword>
<dbReference type="GO" id="GO:0004112">
    <property type="term" value="F:cyclic-nucleotide phosphodiesterase activity"/>
    <property type="evidence" value="ECO:0007669"/>
    <property type="project" value="InterPro"/>
</dbReference>
<dbReference type="InterPro" id="IPR012386">
    <property type="entry name" value="Cyclic-nucl_3Pdiesterase"/>
</dbReference>
<sequence length="386" mass="44032">MAATTAGSYGEQIPPGKAMTTEQHILDKGAQMLQSLKPIKQMNQHVCTFALYNHDMNRQIETHHYVTRLNQDFLQCAVYDSDHSTSRLIGSHGEQIPPGKAMTTEQHILDKGAQMLQSLKPIKQMNQHVCTFALYNHDINRQIETHHYVTRLNQDFLQCAVYDSDHSTSRLIGVEYIVSDRIFETLPKEEQKLWHSHAYEVQISEAVLEKHVYSVWALPREDVRVRVKKLMEGLRSEFGGPQFEPHVTVIGAIRLTEAEARDRFKKACETVKAYSATVEKIDTGTFYYQCVYLLLNPTTEVVEASALCSSHFGYNRSGSYMPHLSLLYGDLTDEEKKKAQEKAYILDEVISSLSFPISHLALCKTDTEDKSCKSWETVEECSLHPK</sequence>
<evidence type="ECO:0000313" key="3">
    <source>
        <dbReference type="Proteomes" id="UP000824120"/>
    </source>
</evidence>
<comment type="caution">
    <text evidence="2">The sequence shown here is derived from an EMBL/GenBank/DDBJ whole genome shotgun (WGS) entry which is preliminary data.</text>
</comment>
<proteinExistence type="inferred from homology"/>